<name>A0A8C4R4A9_EPTBU</name>
<dbReference type="InterPro" id="IPR027267">
    <property type="entry name" value="AH/BAR_dom_sf"/>
</dbReference>
<evidence type="ECO:0000313" key="5">
    <source>
        <dbReference type="Ensembl" id="ENSEBUP00000024745.1"/>
    </source>
</evidence>
<organism evidence="5 6">
    <name type="scientific">Eptatretus burgeri</name>
    <name type="common">Inshore hagfish</name>
    <dbReference type="NCBI Taxonomy" id="7764"/>
    <lineage>
        <taxon>Eukaryota</taxon>
        <taxon>Metazoa</taxon>
        <taxon>Chordata</taxon>
        <taxon>Craniata</taxon>
        <taxon>Vertebrata</taxon>
        <taxon>Cyclostomata</taxon>
        <taxon>Myxini</taxon>
        <taxon>Myxiniformes</taxon>
        <taxon>Myxinidae</taxon>
        <taxon>Eptatretinae</taxon>
        <taxon>Eptatretus</taxon>
    </lineage>
</organism>
<accession>A0A8C4R4A9</accession>
<protein>
    <submittedName>
        <fullName evidence="5">Si:dkey-28n18.9</fullName>
    </submittedName>
</protein>
<proteinExistence type="inferred from homology"/>
<keyword evidence="2" id="KW-0653">Protein transport</keyword>
<dbReference type="OMA" id="VQWCEKQ"/>
<evidence type="ECO:0000259" key="4">
    <source>
        <dbReference type="PROSITE" id="PS50195"/>
    </source>
</evidence>
<dbReference type="GO" id="GO:0015031">
    <property type="term" value="P:protein transport"/>
    <property type="evidence" value="ECO:0007669"/>
    <property type="project" value="UniProtKB-KW"/>
</dbReference>
<dbReference type="Gene3D" id="1.20.1270.60">
    <property type="entry name" value="Arfaptin homology (AH) domain/BAR domain"/>
    <property type="match status" value="1"/>
</dbReference>
<dbReference type="GO" id="GO:0035091">
    <property type="term" value="F:phosphatidylinositol binding"/>
    <property type="evidence" value="ECO:0007669"/>
    <property type="project" value="InterPro"/>
</dbReference>
<dbReference type="SUPFAM" id="SSF64268">
    <property type="entry name" value="PX domain"/>
    <property type="match status" value="1"/>
</dbReference>
<evidence type="ECO:0000256" key="2">
    <source>
        <dbReference type="ARBA" id="ARBA00022927"/>
    </source>
</evidence>
<evidence type="ECO:0000256" key="3">
    <source>
        <dbReference type="SAM" id="MobiDB-lite"/>
    </source>
</evidence>
<dbReference type="Ensembl" id="ENSEBUT00000025321.1">
    <property type="protein sequence ID" value="ENSEBUP00000024745.1"/>
    <property type="gene ID" value="ENSEBUG00000015264.1"/>
</dbReference>
<reference evidence="5" key="2">
    <citation type="submission" date="2025-09" db="UniProtKB">
        <authorList>
            <consortium name="Ensembl"/>
        </authorList>
    </citation>
    <scope>IDENTIFICATION</scope>
</reference>
<dbReference type="CDD" id="cd06093">
    <property type="entry name" value="PX_domain"/>
    <property type="match status" value="1"/>
</dbReference>
<reference evidence="5" key="1">
    <citation type="submission" date="2025-08" db="UniProtKB">
        <authorList>
            <consortium name="Ensembl"/>
        </authorList>
    </citation>
    <scope>IDENTIFICATION</scope>
</reference>
<keyword evidence="6" id="KW-1185">Reference proteome</keyword>
<feature type="domain" description="PX" evidence="4">
    <location>
        <begin position="31"/>
        <end position="164"/>
    </location>
</feature>
<evidence type="ECO:0000313" key="6">
    <source>
        <dbReference type="Proteomes" id="UP000694388"/>
    </source>
</evidence>
<evidence type="ECO:0000256" key="1">
    <source>
        <dbReference type="ARBA" id="ARBA00010883"/>
    </source>
</evidence>
<dbReference type="PROSITE" id="PS50195">
    <property type="entry name" value="PX"/>
    <property type="match status" value="1"/>
</dbReference>
<dbReference type="Pfam" id="PF00787">
    <property type="entry name" value="PX"/>
    <property type="match status" value="1"/>
</dbReference>
<dbReference type="Gene3D" id="3.30.1520.10">
    <property type="entry name" value="Phox-like domain"/>
    <property type="match status" value="1"/>
</dbReference>
<dbReference type="SMART" id="SM00312">
    <property type="entry name" value="PX"/>
    <property type="match status" value="1"/>
</dbReference>
<dbReference type="PANTHER" id="PTHR45850">
    <property type="entry name" value="SORTING NEXIN FAMILY MEMBER"/>
    <property type="match status" value="1"/>
</dbReference>
<sequence length="392" mass="44349">MDECCGGEAQQREPAVLPDVDSGGEDQGGFDADEPTVEVHVSTASVDGDSLLFVVSSSRVFGQVRYSVDRDYDDFEALQHSLFSLEDVKGLSGMLFPPLPPSLSSTPLNSEMRSRKQLVPVLQEDEKSRQCRALEAYLQALLKHPILGTKLAISSFLIQRDAMAHRKMKKGMFSKFHLAVEEMWKEKHKDVDEFFQGEREVNLACLVRGMTMLEKFIDVAVCEHKMAVALNYLSTMLLHNVSPADSPENEHFCRTMVQSSKVMQTVKKGFDIQLKHELNSLGFALEQYVRYQEAEKDMLFRRTCRLIDMENAARALERAKPAKKAMAEAAQVTAEKAFKETTEVARKEIDMFHQHTSTVFLSALNNFAHNQCSTARILLRGLQEHLDELRQL</sequence>
<keyword evidence="2" id="KW-0813">Transport</keyword>
<dbReference type="AlphaFoldDB" id="A0A8C4R4A9"/>
<dbReference type="InterPro" id="IPR001683">
    <property type="entry name" value="PX_dom"/>
</dbReference>
<dbReference type="GeneTree" id="ENSGT00940000165984"/>
<dbReference type="Pfam" id="PF09325">
    <property type="entry name" value="Vps5"/>
    <property type="match status" value="1"/>
</dbReference>
<dbReference type="InterPro" id="IPR036871">
    <property type="entry name" value="PX_dom_sf"/>
</dbReference>
<dbReference type="InterPro" id="IPR015404">
    <property type="entry name" value="Vps5_C"/>
</dbReference>
<comment type="similarity">
    <text evidence="1">Belongs to the sorting nexin family.</text>
</comment>
<feature type="region of interest" description="Disordered" evidence="3">
    <location>
        <begin position="1"/>
        <end position="32"/>
    </location>
</feature>
<dbReference type="Proteomes" id="UP000694388">
    <property type="component" value="Unplaced"/>
</dbReference>
<dbReference type="PANTHER" id="PTHR45850:SF2">
    <property type="entry name" value="SORTING NEXIN-5-LIKE"/>
    <property type="match status" value="1"/>
</dbReference>